<dbReference type="PANTHER" id="PTHR31672:SF13">
    <property type="entry name" value="F-BOX PROTEIN CPR30-LIKE"/>
    <property type="match status" value="1"/>
</dbReference>
<dbReference type="InterPro" id="IPR006527">
    <property type="entry name" value="F-box-assoc_dom_typ1"/>
</dbReference>
<dbReference type="AlphaFoldDB" id="A0AAW1YKZ0"/>
<dbReference type="CDD" id="cd22157">
    <property type="entry name" value="F-box_AtFBW1-like"/>
    <property type="match status" value="1"/>
</dbReference>
<dbReference type="InterPro" id="IPR011043">
    <property type="entry name" value="Gal_Oxase/kelch_b-propeller"/>
</dbReference>
<dbReference type="SUPFAM" id="SSF50965">
    <property type="entry name" value="Galactose oxidase, central domain"/>
    <property type="match status" value="1"/>
</dbReference>
<dbReference type="Proteomes" id="UP001457282">
    <property type="component" value="Unassembled WGS sequence"/>
</dbReference>
<dbReference type="InterPro" id="IPR001810">
    <property type="entry name" value="F-box_dom"/>
</dbReference>
<dbReference type="Pfam" id="PF07734">
    <property type="entry name" value="FBA_1"/>
    <property type="match status" value="1"/>
</dbReference>
<dbReference type="InterPro" id="IPR050796">
    <property type="entry name" value="SCF_F-box_component"/>
</dbReference>
<dbReference type="InterPro" id="IPR036047">
    <property type="entry name" value="F-box-like_dom_sf"/>
</dbReference>
<accession>A0AAW1YKZ0</accession>
<evidence type="ECO:0000313" key="3">
    <source>
        <dbReference type="Proteomes" id="UP001457282"/>
    </source>
</evidence>
<dbReference type="SMART" id="SM00256">
    <property type="entry name" value="FBOX"/>
    <property type="match status" value="1"/>
</dbReference>
<dbReference type="PANTHER" id="PTHR31672">
    <property type="entry name" value="BNACNNG10540D PROTEIN"/>
    <property type="match status" value="1"/>
</dbReference>
<dbReference type="EMBL" id="JBEDUW010000001">
    <property type="protein sequence ID" value="KAK9949271.1"/>
    <property type="molecule type" value="Genomic_DNA"/>
</dbReference>
<dbReference type="SUPFAM" id="SSF81383">
    <property type="entry name" value="F-box domain"/>
    <property type="match status" value="1"/>
</dbReference>
<gene>
    <name evidence="2" type="ORF">M0R45_004804</name>
</gene>
<reference evidence="2 3" key="1">
    <citation type="journal article" date="2023" name="G3 (Bethesda)">
        <title>A chromosome-length genome assembly and annotation of blackberry (Rubus argutus, cv. 'Hillquist').</title>
        <authorList>
            <person name="Bruna T."/>
            <person name="Aryal R."/>
            <person name="Dudchenko O."/>
            <person name="Sargent D.J."/>
            <person name="Mead D."/>
            <person name="Buti M."/>
            <person name="Cavallini A."/>
            <person name="Hytonen T."/>
            <person name="Andres J."/>
            <person name="Pham M."/>
            <person name="Weisz D."/>
            <person name="Mascagni F."/>
            <person name="Usai G."/>
            <person name="Natali L."/>
            <person name="Bassil N."/>
            <person name="Fernandez G.E."/>
            <person name="Lomsadze A."/>
            <person name="Armour M."/>
            <person name="Olukolu B."/>
            <person name="Poorten T."/>
            <person name="Britton C."/>
            <person name="Davik J."/>
            <person name="Ashrafi H."/>
            <person name="Aiden E.L."/>
            <person name="Borodovsky M."/>
            <person name="Worthington M."/>
        </authorList>
    </citation>
    <scope>NUCLEOTIDE SEQUENCE [LARGE SCALE GENOMIC DNA]</scope>
    <source>
        <strain evidence="2">PI 553951</strain>
    </source>
</reference>
<evidence type="ECO:0000313" key="2">
    <source>
        <dbReference type="EMBL" id="KAK9949271.1"/>
    </source>
</evidence>
<proteinExistence type="predicted"/>
<dbReference type="InterPro" id="IPR017451">
    <property type="entry name" value="F-box-assoc_interact_dom"/>
</dbReference>
<name>A0AAW1YKZ0_RUBAR</name>
<dbReference type="PROSITE" id="PS50181">
    <property type="entry name" value="FBOX"/>
    <property type="match status" value="1"/>
</dbReference>
<protein>
    <recommendedName>
        <fullName evidence="1">F-box domain-containing protein</fullName>
    </recommendedName>
</protein>
<keyword evidence="3" id="KW-1185">Reference proteome</keyword>
<dbReference type="Gene3D" id="1.20.1280.50">
    <property type="match status" value="1"/>
</dbReference>
<evidence type="ECO:0000259" key="1">
    <source>
        <dbReference type="PROSITE" id="PS50181"/>
    </source>
</evidence>
<feature type="domain" description="F-box" evidence="1">
    <location>
        <begin position="3"/>
        <end position="49"/>
    </location>
</feature>
<dbReference type="Pfam" id="PF00646">
    <property type="entry name" value="F-box"/>
    <property type="match status" value="1"/>
</dbReference>
<organism evidence="2 3">
    <name type="scientific">Rubus argutus</name>
    <name type="common">Southern blackberry</name>
    <dbReference type="NCBI Taxonomy" id="59490"/>
    <lineage>
        <taxon>Eukaryota</taxon>
        <taxon>Viridiplantae</taxon>
        <taxon>Streptophyta</taxon>
        <taxon>Embryophyta</taxon>
        <taxon>Tracheophyta</taxon>
        <taxon>Spermatophyta</taxon>
        <taxon>Magnoliopsida</taxon>
        <taxon>eudicotyledons</taxon>
        <taxon>Gunneridae</taxon>
        <taxon>Pentapetalae</taxon>
        <taxon>rosids</taxon>
        <taxon>fabids</taxon>
        <taxon>Rosales</taxon>
        <taxon>Rosaceae</taxon>
        <taxon>Rosoideae</taxon>
        <taxon>Rosoideae incertae sedis</taxon>
        <taxon>Rubus</taxon>
    </lineage>
</organism>
<sequence>MTATMNEHLPEDMILQILYRLPVKPLIRFSCVSKRWSSIISDPQFAKSHFKLSCERKTPSRRLLLSTPSGSESLDVQTASFSSVRKVACPFKQPGRAFNILGSCNGMLFVALDLHDSFYIWNPSTGLFRKLPNPGFASIGATTFNPSTRPLDPSKAVVCLHHCGFGYVSASDDYKLVVAAEMMNSAVHLEIFSSRADSWKRIESPPAHPLIGDFSRTRGSLTNEALHWLHILLDTRVRNAVTAFDLGKEEFRQIALPLLGGETEFYRDVGVVFEGCLCVSSYERRGDGVEYVQLWVMMEYDVPESWAKLFKFEMFNDHDCLRRVPIFYTDRGIIIWRSKREKCKTVDELSRFDHEEEDKLDKVAVCTGRYTLEMDRLSHYRMIDYDESLVWVHH</sequence>
<dbReference type="NCBIfam" id="TIGR01640">
    <property type="entry name" value="F_box_assoc_1"/>
    <property type="match status" value="1"/>
</dbReference>
<comment type="caution">
    <text evidence="2">The sequence shown here is derived from an EMBL/GenBank/DDBJ whole genome shotgun (WGS) entry which is preliminary data.</text>
</comment>